<dbReference type="RefSeq" id="WP_202824274.1">
    <property type="nucleotide sequence ID" value="NZ_JAEUXJ010000001.1"/>
</dbReference>
<protein>
    <submittedName>
        <fullName evidence="1">Uncharacterized protein</fullName>
    </submittedName>
</protein>
<dbReference type="EMBL" id="JAEUXJ010000001">
    <property type="protein sequence ID" value="MBL6454582.1"/>
    <property type="molecule type" value="Genomic_DNA"/>
</dbReference>
<gene>
    <name evidence="1" type="ORF">JMJ55_04545</name>
</gene>
<evidence type="ECO:0000313" key="1">
    <source>
        <dbReference type="EMBL" id="MBL6454582.1"/>
    </source>
</evidence>
<organism evidence="1 2">
    <name type="scientific">Belnapia mucosa</name>
    <dbReference type="NCBI Taxonomy" id="2804532"/>
    <lineage>
        <taxon>Bacteria</taxon>
        <taxon>Pseudomonadati</taxon>
        <taxon>Pseudomonadota</taxon>
        <taxon>Alphaproteobacteria</taxon>
        <taxon>Acetobacterales</taxon>
        <taxon>Roseomonadaceae</taxon>
        <taxon>Belnapia</taxon>
    </lineage>
</organism>
<keyword evidence="2" id="KW-1185">Reference proteome</keyword>
<proteinExistence type="predicted"/>
<name>A0ABS1V004_9PROT</name>
<comment type="caution">
    <text evidence="1">The sequence shown here is derived from an EMBL/GenBank/DDBJ whole genome shotgun (WGS) entry which is preliminary data.</text>
</comment>
<evidence type="ECO:0000313" key="2">
    <source>
        <dbReference type="Proteomes" id="UP000606490"/>
    </source>
</evidence>
<reference evidence="1 2" key="1">
    <citation type="submission" date="2021-01" db="EMBL/GenBank/DDBJ databases">
        <title>Belnapia mucosa sp. nov. and Belnapia arida sp. nov., isolated from the Tabernas Desert (Almeria, Spain).</title>
        <authorList>
            <person name="Molina-Menor E."/>
            <person name="Vidal-Verdu A."/>
            <person name="Calonge A."/>
            <person name="Satari L."/>
            <person name="Pereto Magraner J."/>
            <person name="Porcar Miralles M."/>
        </authorList>
    </citation>
    <scope>NUCLEOTIDE SEQUENCE [LARGE SCALE GENOMIC DNA]</scope>
    <source>
        <strain evidence="1 2">T6</strain>
    </source>
</reference>
<dbReference type="Proteomes" id="UP000606490">
    <property type="component" value="Unassembled WGS sequence"/>
</dbReference>
<accession>A0ABS1V004</accession>
<sequence length="95" mass="11455">MRWRTEIEGEFANWWRRYGCFPHPRRQEVWFEMLADRLGATTQQQQHSLYGLVMERVELYDPARTQFSGLLGDTEEWVNERMGWRAAGDRFCPRG</sequence>